<dbReference type="CDD" id="cd12148">
    <property type="entry name" value="fungal_TF_MHR"/>
    <property type="match status" value="1"/>
</dbReference>
<evidence type="ECO:0000256" key="5">
    <source>
        <dbReference type="ARBA" id="ARBA00023163"/>
    </source>
</evidence>
<dbReference type="GO" id="GO:0005634">
    <property type="term" value="C:nucleus"/>
    <property type="evidence" value="ECO:0007669"/>
    <property type="project" value="TreeGrafter"/>
</dbReference>
<gene>
    <name evidence="9" type="ORF">K469DRAFT_260358</name>
</gene>
<evidence type="ECO:0000256" key="4">
    <source>
        <dbReference type="ARBA" id="ARBA00023125"/>
    </source>
</evidence>
<keyword evidence="6" id="KW-0539">Nucleus</keyword>
<dbReference type="AlphaFoldDB" id="A0A6A6DRP4"/>
<dbReference type="GO" id="GO:0008270">
    <property type="term" value="F:zinc ion binding"/>
    <property type="evidence" value="ECO:0007669"/>
    <property type="project" value="InterPro"/>
</dbReference>
<evidence type="ECO:0000259" key="8">
    <source>
        <dbReference type="Pfam" id="PF04082"/>
    </source>
</evidence>
<dbReference type="Pfam" id="PF04082">
    <property type="entry name" value="Fungal_trans"/>
    <property type="match status" value="1"/>
</dbReference>
<reference evidence="9" key="1">
    <citation type="journal article" date="2020" name="Stud. Mycol.">
        <title>101 Dothideomycetes genomes: a test case for predicting lifestyles and emergence of pathogens.</title>
        <authorList>
            <person name="Haridas S."/>
            <person name="Albert R."/>
            <person name="Binder M."/>
            <person name="Bloem J."/>
            <person name="Labutti K."/>
            <person name="Salamov A."/>
            <person name="Andreopoulos B."/>
            <person name="Baker S."/>
            <person name="Barry K."/>
            <person name="Bills G."/>
            <person name="Bluhm B."/>
            <person name="Cannon C."/>
            <person name="Castanera R."/>
            <person name="Culley D."/>
            <person name="Daum C."/>
            <person name="Ezra D."/>
            <person name="Gonzalez J."/>
            <person name="Henrissat B."/>
            <person name="Kuo A."/>
            <person name="Liang C."/>
            <person name="Lipzen A."/>
            <person name="Lutzoni F."/>
            <person name="Magnuson J."/>
            <person name="Mondo S."/>
            <person name="Nolan M."/>
            <person name="Ohm R."/>
            <person name="Pangilinan J."/>
            <person name="Park H.-J."/>
            <person name="Ramirez L."/>
            <person name="Alfaro M."/>
            <person name="Sun H."/>
            <person name="Tritt A."/>
            <person name="Yoshinaga Y."/>
            <person name="Zwiers L.-H."/>
            <person name="Turgeon B."/>
            <person name="Goodwin S."/>
            <person name="Spatafora J."/>
            <person name="Crous P."/>
            <person name="Grigoriev I."/>
        </authorList>
    </citation>
    <scope>NUCLEOTIDE SEQUENCE</scope>
    <source>
        <strain evidence="9">CBS 207.26</strain>
    </source>
</reference>
<dbReference type="GO" id="GO:0000978">
    <property type="term" value="F:RNA polymerase II cis-regulatory region sequence-specific DNA binding"/>
    <property type="evidence" value="ECO:0007669"/>
    <property type="project" value="TreeGrafter"/>
</dbReference>
<keyword evidence="5" id="KW-0804">Transcription</keyword>
<organism evidence="9 10">
    <name type="scientific">Zopfia rhizophila CBS 207.26</name>
    <dbReference type="NCBI Taxonomy" id="1314779"/>
    <lineage>
        <taxon>Eukaryota</taxon>
        <taxon>Fungi</taxon>
        <taxon>Dikarya</taxon>
        <taxon>Ascomycota</taxon>
        <taxon>Pezizomycotina</taxon>
        <taxon>Dothideomycetes</taxon>
        <taxon>Dothideomycetes incertae sedis</taxon>
        <taxon>Zopfiaceae</taxon>
        <taxon>Zopfia</taxon>
    </lineage>
</organism>
<feature type="domain" description="Xylanolytic transcriptional activator regulatory" evidence="8">
    <location>
        <begin position="55"/>
        <end position="227"/>
    </location>
</feature>
<evidence type="ECO:0000256" key="6">
    <source>
        <dbReference type="ARBA" id="ARBA00023242"/>
    </source>
</evidence>
<evidence type="ECO:0000256" key="7">
    <source>
        <dbReference type="SAM" id="MobiDB-lite"/>
    </source>
</evidence>
<evidence type="ECO:0000313" key="10">
    <source>
        <dbReference type="Proteomes" id="UP000800200"/>
    </source>
</evidence>
<keyword evidence="3" id="KW-0805">Transcription regulation</keyword>
<feature type="compositionally biased region" description="Low complexity" evidence="7">
    <location>
        <begin position="405"/>
        <end position="425"/>
    </location>
</feature>
<dbReference type="PANTHER" id="PTHR31944">
    <property type="entry name" value="HEME-RESPONSIVE ZINC FINGER TRANSCRIPTION FACTOR HAP1"/>
    <property type="match status" value="1"/>
</dbReference>
<evidence type="ECO:0000256" key="1">
    <source>
        <dbReference type="ARBA" id="ARBA00022723"/>
    </source>
</evidence>
<keyword evidence="4" id="KW-0238">DNA-binding</keyword>
<accession>A0A6A6DRP4</accession>
<dbReference type="GO" id="GO:0001228">
    <property type="term" value="F:DNA-binding transcription activator activity, RNA polymerase II-specific"/>
    <property type="evidence" value="ECO:0007669"/>
    <property type="project" value="TreeGrafter"/>
</dbReference>
<dbReference type="OrthoDB" id="4236860at2759"/>
<keyword evidence="10" id="KW-1185">Reference proteome</keyword>
<dbReference type="InterPro" id="IPR051430">
    <property type="entry name" value="Fungal_TF_Env_Response"/>
</dbReference>
<evidence type="ECO:0000313" key="9">
    <source>
        <dbReference type="EMBL" id="KAF2181575.1"/>
    </source>
</evidence>
<dbReference type="EMBL" id="ML994652">
    <property type="protein sequence ID" value="KAF2181575.1"/>
    <property type="molecule type" value="Genomic_DNA"/>
</dbReference>
<protein>
    <recommendedName>
        <fullName evidence="8">Xylanolytic transcriptional activator regulatory domain-containing protein</fullName>
    </recommendedName>
</protein>
<evidence type="ECO:0000256" key="3">
    <source>
        <dbReference type="ARBA" id="ARBA00023015"/>
    </source>
</evidence>
<sequence>MAIDTSMGRIRNDFKVFRNRRKAILKEKGPRTQGTDAEMLALIPEKSVVDAAVALYFQTFENSYRILHEPTFWRDYATFWEKRDDSPPSFATVLVLILATTKCLSVDQETIFIGDSSSERESASNLIDACDAWLARQSRKHLTLVFFQLQCLSLIAKRVNCVKMKQDWVHSGDMVRLGMASGMHRNPSFLAGGRITEYEKEMRQRIWATMMELELQASIDCGLPSSLCGLHFDTQPPSNVPDDAFSPESEQAPVSGPTDAFTSTSYLNYSMNSLPLRVHLMYLLNDPTTKLHYTDILHYDTQLITLLSSLPRWNNPHSTLPSALLDLQLRQFLLILHHPYAKLASTNPRFSYSFTACVNAANSILSLYDTLTTSGIFVLNHIRNDIFRTSMTLAQIVYHNSNFPPTNATANTPSPNPSTTTVPPAQQTNIAGPQNPLKYPIPPGPTLQIPSLPLQNLTSTTLCTSSIELLENALSIFENKLMRLGTGYMEYWLISAAIGIMPSASSTHSQNINVDGGLSEVQRRGRKAIDRITRLCFKVLALQKDHNTEFASSLRSTMATASPPETRPSISFAGVSAMGRGGGMTEGRVGGGLEEGGGVRVGGKIGEGGVGVGEIGISMPSMNGLPGVQGMALGLEAAGDGTWQGLQDMQVDMSGWSFPDFWAWDIGGEF</sequence>
<evidence type="ECO:0000256" key="2">
    <source>
        <dbReference type="ARBA" id="ARBA00022833"/>
    </source>
</evidence>
<name>A0A6A6DRP4_9PEZI</name>
<dbReference type="InterPro" id="IPR007219">
    <property type="entry name" value="XnlR_reg_dom"/>
</dbReference>
<dbReference type="GO" id="GO:0006351">
    <property type="term" value="P:DNA-templated transcription"/>
    <property type="evidence" value="ECO:0007669"/>
    <property type="project" value="InterPro"/>
</dbReference>
<proteinExistence type="predicted"/>
<keyword evidence="1" id="KW-0479">Metal-binding</keyword>
<dbReference type="PANTHER" id="PTHR31944:SF130">
    <property type="entry name" value="ZN(II)2CYS6 TRANSCRIPTION FACTO (EUROFUNG)"/>
    <property type="match status" value="1"/>
</dbReference>
<feature type="region of interest" description="Disordered" evidence="7">
    <location>
        <begin position="405"/>
        <end position="426"/>
    </location>
</feature>
<feature type="region of interest" description="Disordered" evidence="7">
    <location>
        <begin position="555"/>
        <end position="575"/>
    </location>
</feature>
<dbReference type="Proteomes" id="UP000800200">
    <property type="component" value="Unassembled WGS sequence"/>
</dbReference>
<keyword evidence="2" id="KW-0862">Zinc</keyword>